<organism evidence="2 3">
    <name type="scientific">Chryseobacterium bernardetii</name>
    <dbReference type="NCBI Taxonomy" id="1241978"/>
    <lineage>
        <taxon>Bacteria</taxon>
        <taxon>Pseudomonadati</taxon>
        <taxon>Bacteroidota</taxon>
        <taxon>Flavobacteriia</taxon>
        <taxon>Flavobacteriales</taxon>
        <taxon>Weeksellaceae</taxon>
        <taxon>Chryseobacterium group</taxon>
        <taxon>Chryseobacterium</taxon>
    </lineage>
</organism>
<proteinExistence type="predicted"/>
<accession>A0A3G6TBJ0</accession>
<keyword evidence="2" id="KW-0540">Nuclease</keyword>
<keyword evidence="2" id="KW-0255">Endonuclease</keyword>
<dbReference type="InterPro" id="IPR044925">
    <property type="entry name" value="His-Me_finger_sf"/>
</dbReference>
<sequence>MKVVWTLQMIEYLKRNYENVRTYDIALKLNISVSSVYNKAFSLGLKKSIDFIKENSRENWKSNLKAQQNVYKKGRVPENKGKKQHEYMSQDSIERTKLTRFKKNHIPHNAKADGDEVIRKDSSGNQYLMIKLPQNRKLVYKHLWVWESANGKVPKGFNVVFKNGNTLDCRLENLEMLSNSELMSKNSMQRFPEELRQLIQLKGALKRQINKIENKNHG</sequence>
<evidence type="ECO:0000313" key="3">
    <source>
        <dbReference type="Proteomes" id="UP000271193"/>
    </source>
</evidence>
<keyword evidence="3" id="KW-1185">Reference proteome</keyword>
<keyword evidence="2" id="KW-0378">Hydrolase</keyword>
<dbReference type="SUPFAM" id="SSF54060">
    <property type="entry name" value="His-Me finger endonucleases"/>
    <property type="match status" value="1"/>
</dbReference>
<dbReference type="Gene3D" id="3.90.75.20">
    <property type="match status" value="1"/>
</dbReference>
<evidence type="ECO:0000259" key="1">
    <source>
        <dbReference type="Pfam" id="PF13392"/>
    </source>
</evidence>
<gene>
    <name evidence="2" type="ORF">EG339_02860</name>
</gene>
<protein>
    <submittedName>
        <fullName evidence="2">HNH endonuclease</fullName>
    </submittedName>
</protein>
<reference evidence="3" key="1">
    <citation type="submission" date="2018-11" db="EMBL/GenBank/DDBJ databases">
        <title>Proposal to divide the Flavobacteriaceae and reorganize its genera based on Amino Acid Identity values calculated from whole genome sequences.</title>
        <authorList>
            <person name="Nicholson A.C."/>
            <person name="Gulvik C.A."/>
            <person name="Whitney A.M."/>
            <person name="Humrighouse B.W."/>
            <person name="Bell M."/>
            <person name="Holmes B."/>
            <person name="Steigerwalt A.G."/>
            <person name="Villarma A."/>
            <person name="Sheth M."/>
            <person name="Batra D."/>
            <person name="Pryor J."/>
            <person name="Bernardet J.-F."/>
            <person name="Hugo C."/>
            <person name="Kampfer P."/>
            <person name="Newman J."/>
            <person name="McQuiston J.R."/>
        </authorList>
    </citation>
    <scope>NUCLEOTIDE SEQUENCE [LARGE SCALE GENOMIC DNA]</scope>
    <source>
        <strain evidence="3">G0229</strain>
    </source>
</reference>
<dbReference type="GO" id="GO:0004519">
    <property type="term" value="F:endonuclease activity"/>
    <property type="evidence" value="ECO:0007669"/>
    <property type="project" value="UniProtKB-KW"/>
</dbReference>
<feature type="domain" description="HNH nuclease" evidence="1">
    <location>
        <begin position="139"/>
        <end position="182"/>
    </location>
</feature>
<dbReference type="KEGG" id="cben:EG339_02860"/>
<dbReference type="InterPro" id="IPR003615">
    <property type="entry name" value="HNH_nuc"/>
</dbReference>
<dbReference type="GeneID" id="99063740"/>
<dbReference type="RefSeq" id="WP_123868769.1">
    <property type="nucleotide sequence ID" value="NZ_CP033932.1"/>
</dbReference>
<dbReference type="Pfam" id="PF13392">
    <property type="entry name" value="HNH_3"/>
    <property type="match status" value="1"/>
</dbReference>
<dbReference type="EMBL" id="CP033932">
    <property type="protein sequence ID" value="AZB23634.1"/>
    <property type="molecule type" value="Genomic_DNA"/>
</dbReference>
<dbReference type="Proteomes" id="UP000271193">
    <property type="component" value="Chromosome"/>
</dbReference>
<evidence type="ECO:0000313" key="2">
    <source>
        <dbReference type="EMBL" id="AZB23634.1"/>
    </source>
</evidence>
<dbReference type="AlphaFoldDB" id="A0A3G6TBJ0"/>
<name>A0A3G6TBJ0_9FLAO</name>